<dbReference type="CDD" id="cd04765">
    <property type="entry name" value="HTH_MlrA-like_sg2"/>
    <property type="match status" value="1"/>
</dbReference>
<dbReference type="InterPro" id="IPR000119">
    <property type="entry name" value="Hist_DNA-bd"/>
</dbReference>
<dbReference type="InterPro" id="IPR009061">
    <property type="entry name" value="DNA-bd_dom_put_sf"/>
</dbReference>
<dbReference type="Pfam" id="PF00216">
    <property type="entry name" value="Bac_DNA_binding"/>
    <property type="match status" value="1"/>
</dbReference>
<dbReference type="SUPFAM" id="SSF46955">
    <property type="entry name" value="Putative DNA-binding domain"/>
    <property type="match status" value="1"/>
</dbReference>
<comment type="caution">
    <text evidence="4">The sequence shown here is derived from an EMBL/GenBank/DDBJ whole genome shotgun (WGS) entry which is preliminary data.</text>
</comment>
<feature type="region of interest" description="Disordered" evidence="2">
    <location>
        <begin position="80"/>
        <end position="122"/>
    </location>
</feature>
<dbReference type="Gene3D" id="1.10.1660.10">
    <property type="match status" value="1"/>
</dbReference>
<dbReference type="SMART" id="SM00422">
    <property type="entry name" value="HTH_MERR"/>
    <property type="match status" value="1"/>
</dbReference>
<proteinExistence type="predicted"/>
<dbReference type="SUPFAM" id="SSF47729">
    <property type="entry name" value="IHF-like DNA-binding proteins"/>
    <property type="match status" value="1"/>
</dbReference>
<protein>
    <recommendedName>
        <fullName evidence="3">HTH merR-type domain-containing protein</fullName>
    </recommendedName>
</protein>
<dbReference type="Gene3D" id="4.10.520.10">
    <property type="entry name" value="IHF-like DNA-binding proteins"/>
    <property type="match status" value="1"/>
</dbReference>
<dbReference type="InterPro" id="IPR010992">
    <property type="entry name" value="IHF-like_DNA-bd_dom_sf"/>
</dbReference>
<evidence type="ECO:0000313" key="5">
    <source>
        <dbReference type="Proteomes" id="UP001234178"/>
    </source>
</evidence>
<dbReference type="EMBL" id="JAOYFB010000041">
    <property type="protein sequence ID" value="KAK4045111.1"/>
    <property type="molecule type" value="Genomic_DNA"/>
</dbReference>
<dbReference type="Proteomes" id="UP001234178">
    <property type="component" value="Unassembled WGS sequence"/>
</dbReference>
<keyword evidence="1" id="KW-0238">DNA-binding</keyword>
<dbReference type="PROSITE" id="PS50937">
    <property type="entry name" value="HTH_MERR_2"/>
    <property type="match status" value="1"/>
</dbReference>
<dbReference type="InterPro" id="IPR000551">
    <property type="entry name" value="MerR-type_HTH_dom"/>
</dbReference>
<accession>A0ABR0B951</accession>
<dbReference type="Pfam" id="PF13411">
    <property type="entry name" value="MerR_1"/>
    <property type="match status" value="1"/>
</dbReference>
<dbReference type="InterPro" id="IPR047057">
    <property type="entry name" value="MerR_fam"/>
</dbReference>
<feature type="domain" description="HTH merR-type" evidence="3">
    <location>
        <begin position="131"/>
        <end position="201"/>
    </location>
</feature>
<sequence length="322" mass="34024">MTKAEIVQALYDRVGGFSKKESADLVDLVFEMMKETLGGGENIKVSGFAEQQAPWHLEPGTQGRMTGVAVARESTGSLGSAMPATAAVRSPEGALGAPGTSTNAGAGRAEPATPSIPGTTATESAPLTKRYFRIGEVARIVGVEAHVLRYWEREFRQIRPEKSQRGQRVYSRADVGKLQSIRELLYTQGFTIAGAKKRLAAPSEEPVPTTESEPDAVAPSLKTSVNAGDSVSVRPALLEVGPPSVATALPHPVALSEPASRRAETNVLPAILAEADDAVVSVRHAALLARPVKPPPRISEGARRELLTLRAELSALLTALES</sequence>
<dbReference type="PANTHER" id="PTHR30204">
    <property type="entry name" value="REDOX-CYCLING DRUG-SENSING TRANSCRIPTIONAL ACTIVATOR SOXR"/>
    <property type="match status" value="1"/>
</dbReference>
<reference evidence="4 5" key="1">
    <citation type="journal article" date="2023" name="Nucleic Acids Res.">
        <title>The hologenome of Daphnia magna reveals possible DNA methylation and microbiome-mediated evolution of the host genome.</title>
        <authorList>
            <person name="Chaturvedi A."/>
            <person name="Li X."/>
            <person name="Dhandapani V."/>
            <person name="Marshall H."/>
            <person name="Kissane S."/>
            <person name="Cuenca-Cambronero M."/>
            <person name="Asole G."/>
            <person name="Calvet F."/>
            <person name="Ruiz-Romero M."/>
            <person name="Marangio P."/>
            <person name="Guigo R."/>
            <person name="Rago D."/>
            <person name="Mirbahai L."/>
            <person name="Eastwood N."/>
            <person name="Colbourne J.K."/>
            <person name="Zhou J."/>
            <person name="Mallon E."/>
            <person name="Orsini L."/>
        </authorList>
    </citation>
    <scope>NUCLEOTIDE SEQUENCE [LARGE SCALE GENOMIC DNA]</scope>
    <source>
        <strain evidence="4">LRV0_1</strain>
    </source>
</reference>
<organism evidence="4 5">
    <name type="scientific">Daphnia magna</name>
    <dbReference type="NCBI Taxonomy" id="35525"/>
    <lineage>
        <taxon>Eukaryota</taxon>
        <taxon>Metazoa</taxon>
        <taxon>Ecdysozoa</taxon>
        <taxon>Arthropoda</taxon>
        <taxon>Crustacea</taxon>
        <taxon>Branchiopoda</taxon>
        <taxon>Diplostraca</taxon>
        <taxon>Cladocera</taxon>
        <taxon>Anomopoda</taxon>
        <taxon>Daphniidae</taxon>
        <taxon>Daphnia</taxon>
    </lineage>
</organism>
<dbReference type="PANTHER" id="PTHR30204:SF15">
    <property type="entry name" value="BLL5018 PROTEIN"/>
    <property type="match status" value="1"/>
</dbReference>
<evidence type="ECO:0000259" key="3">
    <source>
        <dbReference type="PROSITE" id="PS50937"/>
    </source>
</evidence>
<name>A0ABR0B951_9CRUS</name>
<gene>
    <name evidence="4" type="ORF">OUZ56_032519</name>
</gene>
<evidence type="ECO:0000256" key="2">
    <source>
        <dbReference type="SAM" id="MobiDB-lite"/>
    </source>
</evidence>
<evidence type="ECO:0000313" key="4">
    <source>
        <dbReference type="EMBL" id="KAK4045111.1"/>
    </source>
</evidence>
<evidence type="ECO:0000256" key="1">
    <source>
        <dbReference type="ARBA" id="ARBA00023125"/>
    </source>
</evidence>
<keyword evidence="5" id="KW-1185">Reference proteome</keyword>